<accession>A0A7M5XND0</accession>
<organism evidence="3 4">
    <name type="scientific">Clytia hemisphaerica</name>
    <dbReference type="NCBI Taxonomy" id="252671"/>
    <lineage>
        <taxon>Eukaryota</taxon>
        <taxon>Metazoa</taxon>
        <taxon>Cnidaria</taxon>
        <taxon>Hydrozoa</taxon>
        <taxon>Hydroidolina</taxon>
        <taxon>Leptothecata</taxon>
        <taxon>Obeliida</taxon>
        <taxon>Clytiidae</taxon>
        <taxon>Clytia</taxon>
    </lineage>
</organism>
<dbReference type="OrthoDB" id="10230715at2759"/>
<proteinExistence type="predicted"/>
<evidence type="ECO:0000256" key="1">
    <source>
        <dbReference type="SAM" id="MobiDB-lite"/>
    </source>
</evidence>
<feature type="compositionally biased region" description="Polar residues" evidence="1">
    <location>
        <begin position="157"/>
        <end position="169"/>
    </location>
</feature>
<evidence type="ECO:0000256" key="2">
    <source>
        <dbReference type="SAM" id="SignalP"/>
    </source>
</evidence>
<keyword evidence="2" id="KW-0732">Signal</keyword>
<dbReference type="EnsemblMetazoa" id="CLYHEMT026200.1">
    <property type="protein sequence ID" value="CLYHEMP026200.1"/>
    <property type="gene ID" value="CLYHEMG026200"/>
</dbReference>
<dbReference type="AlphaFoldDB" id="A0A7M5XND0"/>
<feature type="signal peptide" evidence="2">
    <location>
        <begin position="1"/>
        <end position="23"/>
    </location>
</feature>
<name>A0A7M5XND0_9CNID</name>
<feature type="chain" id="PRO_5029895619" evidence="2">
    <location>
        <begin position="24"/>
        <end position="169"/>
    </location>
</feature>
<dbReference type="GeneID" id="136803854"/>
<keyword evidence="4" id="KW-1185">Reference proteome</keyword>
<dbReference type="Proteomes" id="UP000594262">
    <property type="component" value="Unplaced"/>
</dbReference>
<dbReference type="RefSeq" id="XP_066916674.1">
    <property type="nucleotide sequence ID" value="XM_067060573.1"/>
</dbReference>
<evidence type="ECO:0000313" key="4">
    <source>
        <dbReference type="Proteomes" id="UP000594262"/>
    </source>
</evidence>
<evidence type="ECO:0000313" key="3">
    <source>
        <dbReference type="EnsemblMetazoa" id="CLYHEMP026200.1"/>
    </source>
</evidence>
<reference evidence="3" key="1">
    <citation type="submission" date="2021-01" db="UniProtKB">
        <authorList>
            <consortium name="EnsemblMetazoa"/>
        </authorList>
    </citation>
    <scope>IDENTIFICATION</scope>
</reference>
<sequence length="169" mass="18941">MLKMQLLTAIILVLGVSIGHVEAKKKNYRVSGIIEFMSFWKPRGEIIGMTNFFKNNGKLGEFIRKADNFLTTTQVTGQISIELPDGNTGIIATYEGEYVHFAQPLLFSFDYESSGSLMPKFKITCNLEVPDWDGFYVCDGSETYQAQYAPTPKKPSSESVQSHLSNTFT</sequence>
<protein>
    <submittedName>
        <fullName evidence="3">Uncharacterized protein</fullName>
    </submittedName>
</protein>
<feature type="region of interest" description="Disordered" evidence="1">
    <location>
        <begin position="148"/>
        <end position="169"/>
    </location>
</feature>